<feature type="transmembrane region" description="Helical" evidence="8">
    <location>
        <begin position="68"/>
        <end position="88"/>
    </location>
</feature>
<evidence type="ECO:0000256" key="2">
    <source>
        <dbReference type="ARBA" id="ARBA00007998"/>
    </source>
</evidence>
<feature type="transmembrane region" description="Helical" evidence="8">
    <location>
        <begin position="257"/>
        <end position="281"/>
    </location>
</feature>
<dbReference type="HOGENOM" id="CLU_047547_1_2_9"/>
<comment type="subcellular location">
    <subcellularLocation>
        <location evidence="1">Membrane</location>
        <topology evidence="1">Multi-pass membrane protein</topology>
    </subcellularLocation>
</comment>
<feature type="transmembrane region" description="Helical" evidence="8">
    <location>
        <begin position="293"/>
        <end position="311"/>
    </location>
</feature>
<feature type="transmembrane region" description="Helical" evidence="8">
    <location>
        <begin position="100"/>
        <end position="122"/>
    </location>
</feature>
<feature type="transmembrane region" description="Helical" evidence="8">
    <location>
        <begin position="171"/>
        <end position="194"/>
    </location>
</feature>
<keyword evidence="4" id="KW-0309">Germination</keyword>
<evidence type="ECO:0000256" key="8">
    <source>
        <dbReference type="SAM" id="Phobius"/>
    </source>
</evidence>
<dbReference type="Pfam" id="PF03845">
    <property type="entry name" value="Spore_permease"/>
    <property type="match status" value="1"/>
</dbReference>
<feature type="transmembrane region" description="Helical" evidence="8">
    <location>
        <begin position="27"/>
        <end position="48"/>
    </location>
</feature>
<evidence type="ECO:0000256" key="4">
    <source>
        <dbReference type="ARBA" id="ARBA00022544"/>
    </source>
</evidence>
<evidence type="ECO:0000256" key="5">
    <source>
        <dbReference type="ARBA" id="ARBA00022692"/>
    </source>
</evidence>
<dbReference type="PATRIC" id="fig|768706.3.peg.657"/>
<keyword evidence="7 8" id="KW-0472">Membrane</keyword>
<organism evidence="9 10">
    <name type="scientific">Desulfosporosinus orientis (strain ATCC 19365 / DSM 765 / NCIMB 8382 / VKM B-1628 / Singapore I)</name>
    <name type="common">Desulfotomaculum orientis</name>
    <dbReference type="NCBI Taxonomy" id="768706"/>
    <lineage>
        <taxon>Bacteria</taxon>
        <taxon>Bacillati</taxon>
        <taxon>Bacillota</taxon>
        <taxon>Clostridia</taxon>
        <taxon>Eubacteriales</taxon>
        <taxon>Desulfitobacteriaceae</taxon>
        <taxon>Desulfosporosinus</taxon>
    </lineage>
</organism>
<dbReference type="GO" id="GO:0009847">
    <property type="term" value="P:spore germination"/>
    <property type="evidence" value="ECO:0007669"/>
    <property type="project" value="InterPro"/>
</dbReference>
<feature type="transmembrane region" description="Helical" evidence="8">
    <location>
        <begin position="206"/>
        <end position="230"/>
    </location>
</feature>
<evidence type="ECO:0000256" key="7">
    <source>
        <dbReference type="ARBA" id="ARBA00023136"/>
    </source>
</evidence>
<keyword evidence="6 8" id="KW-1133">Transmembrane helix</keyword>
<dbReference type="GO" id="GO:0016020">
    <property type="term" value="C:membrane"/>
    <property type="evidence" value="ECO:0007669"/>
    <property type="project" value="UniProtKB-SubCell"/>
</dbReference>
<name>G7W5F1_DESOD</name>
<proteinExistence type="inferred from homology"/>
<dbReference type="AlphaFoldDB" id="G7W5F1"/>
<dbReference type="Gene3D" id="1.20.1740.10">
    <property type="entry name" value="Amino acid/polyamine transporter I"/>
    <property type="match status" value="1"/>
</dbReference>
<evidence type="ECO:0000256" key="1">
    <source>
        <dbReference type="ARBA" id="ARBA00004141"/>
    </source>
</evidence>
<dbReference type="NCBIfam" id="TIGR00912">
    <property type="entry name" value="2A0309"/>
    <property type="match status" value="1"/>
</dbReference>
<reference evidence="10" key="1">
    <citation type="submission" date="2011-11" db="EMBL/GenBank/DDBJ databases">
        <title>Complete sequence of Desulfosporosinus orientis DSM 765.</title>
        <authorList>
            <person name="Lucas S."/>
            <person name="Han J."/>
            <person name="Lapidus A."/>
            <person name="Cheng J.-F."/>
            <person name="Goodwin L."/>
            <person name="Pitluck S."/>
            <person name="Peters L."/>
            <person name="Ovchinnikova G."/>
            <person name="Teshima H."/>
            <person name="Detter J.C."/>
            <person name="Han C."/>
            <person name="Tapia R."/>
            <person name="Land M."/>
            <person name="Hauser L."/>
            <person name="Kyrpides N."/>
            <person name="Ivanova N."/>
            <person name="Pagani I."/>
            <person name="Pester M."/>
            <person name="Spring S."/>
            <person name="Ollivier B."/>
            <person name="Rattei T."/>
            <person name="Klenk H.-P."/>
            <person name="Wagner M."/>
            <person name="Loy A."/>
            <person name="Woyke T."/>
        </authorList>
    </citation>
    <scope>NUCLEOTIDE SEQUENCE [LARGE SCALE GENOMIC DNA]</scope>
    <source>
        <strain evidence="10">ATCC 19365 / DSM 765 / NCIMB 8382 / VKM B-1628</strain>
    </source>
</reference>
<accession>G7W5F1</accession>
<keyword evidence="5 8" id="KW-0812">Transmembrane</keyword>
<keyword evidence="10" id="KW-1185">Reference proteome</keyword>
<dbReference type="InterPro" id="IPR004761">
    <property type="entry name" value="Spore_GerAB"/>
</dbReference>
<sequence length="351" mass="38515">MLLFLLIMATSVLFVPGITADRAKQSAWIASVFASLAGYISLWIISKLGQRFPQQTLPQYTEILLGKALGKMVGGAYVIYFLVVNILVIREFSDFLTNTLMPATPGVLFSTIIVLIGANAAFKGIEVIARMAQFVLPLFVFSLIVILGLAAPSMELEKLQPFLEGGVSPIIIGSVVPASWYGEIVALAILLPMVNKPQEIKLKGVLTLLAVTFFLSADTLITLAVLGPYLTGDLVFPFLYLAKFIEFGNFLQRMETLIIFLWITGIVIKVDVLYYLVCFTTAQVLSLKAYKPVIYPAALIQILAATFLFRNTPELSKFLSENWPPFGLLFEVGLPLILLVVAIIRGKGAKK</sequence>
<comment type="similarity">
    <text evidence="2">Belongs to the amino acid-polyamine-organocation (APC) superfamily. Spore germination protein (SGP) (TC 2.A.3.9) family.</text>
</comment>
<dbReference type="eggNOG" id="COG0531">
    <property type="taxonomic scope" value="Bacteria"/>
</dbReference>
<dbReference type="PANTHER" id="PTHR34975">
    <property type="entry name" value="SPORE GERMINATION PROTEIN A2"/>
    <property type="match status" value="1"/>
</dbReference>
<feature type="transmembrane region" description="Helical" evidence="8">
    <location>
        <begin position="134"/>
        <end position="151"/>
    </location>
</feature>
<protein>
    <submittedName>
        <fullName evidence="9">Spore germination protein, amino acid permease</fullName>
    </submittedName>
</protein>
<dbReference type="Proteomes" id="UP000006346">
    <property type="component" value="Chromosome"/>
</dbReference>
<dbReference type="KEGG" id="dor:Desor_0690"/>
<evidence type="ECO:0000313" key="10">
    <source>
        <dbReference type="Proteomes" id="UP000006346"/>
    </source>
</evidence>
<dbReference type="STRING" id="768706.Desor_0690"/>
<evidence type="ECO:0000313" key="9">
    <source>
        <dbReference type="EMBL" id="AET66379.1"/>
    </source>
</evidence>
<evidence type="ECO:0000256" key="6">
    <source>
        <dbReference type="ARBA" id="ARBA00022989"/>
    </source>
</evidence>
<dbReference type="PANTHER" id="PTHR34975:SF2">
    <property type="entry name" value="SPORE GERMINATION PROTEIN A2"/>
    <property type="match status" value="1"/>
</dbReference>
<feature type="transmembrane region" description="Helical" evidence="8">
    <location>
        <begin position="323"/>
        <end position="344"/>
    </location>
</feature>
<reference evidence="9 10" key="2">
    <citation type="journal article" date="2012" name="J. Bacteriol.">
        <title>Complete genome sequences of Desulfosporosinus orientis DSM765T, Desulfosporosinus youngiae DSM17734T, Desulfosporosinus meridiei DSM13257T, and Desulfosporosinus acidiphilus DSM22704T.</title>
        <authorList>
            <person name="Pester M."/>
            <person name="Brambilla E."/>
            <person name="Alazard D."/>
            <person name="Rattei T."/>
            <person name="Weinmaier T."/>
            <person name="Han J."/>
            <person name="Lucas S."/>
            <person name="Lapidus A."/>
            <person name="Cheng J.F."/>
            <person name="Goodwin L."/>
            <person name="Pitluck S."/>
            <person name="Peters L."/>
            <person name="Ovchinnikova G."/>
            <person name="Teshima H."/>
            <person name="Detter J.C."/>
            <person name="Han C.S."/>
            <person name="Tapia R."/>
            <person name="Land M.L."/>
            <person name="Hauser L."/>
            <person name="Kyrpides N.C."/>
            <person name="Ivanova N.N."/>
            <person name="Pagani I."/>
            <person name="Huntmann M."/>
            <person name="Wei C.L."/>
            <person name="Davenport K.W."/>
            <person name="Daligault H."/>
            <person name="Chain P.S."/>
            <person name="Chen A."/>
            <person name="Mavromatis K."/>
            <person name="Markowitz V."/>
            <person name="Szeto E."/>
            <person name="Mikhailova N."/>
            <person name="Pati A."/>
            <person name="Wagner M."/>
            <person name="Woyke T."/>
            <person name="Ollivier B."/>
            <person name="Klenk H.P."/>
            <person name="Spring S."/>
            <person name="Loy A."/>
        </authorList>
    </citation>
    <scope>NUCLEOTIDE SEQUENCE [LARGE SCALE GENOMIC DNA]</scope>
    <source>
        <strain evidence="10">ATCC 19365 / DSM 765 / NCIMB 8382 / VKM B-1628</strain>
    </source>
</reference>
<keyword evidence="3" id="KW-0813">Transport</keyword>
<evidence type="ECO:0000256" key="3">
    <source>
        <dbReference type="ARBA" id="ARBA00022448"/>
    </source>
</evidence>
<gene>
    <name evidence="9" type="ordered locus">Desor_0690</name>
</gene>
<dbReference type="EMBL" id="CP003108">
    <property type="protein sequence ID" value="AET66379.1"/>
    <property type="molecule type" value="Genomic_DNA"/>
</dbReference>